<gene>
    <name evidence="1" type="ORF">FWJ32_07550</name>
</gene>
<dbReference type="InterPro" id="IPR036638">
    <property type="entry name" value="HLH_DNA-bd_sf"/>
</dbReference>
<dbReference type="Proteomes" id="UP000322976">
    <property type="component" value="Unassembled WGS sequence"/>
</dbReference>
<dbReference type="GO" id="GO:0046983">
    <property type="term" value="F:protein dimerization activity"/>
    <property type="evidence" value="ECO:0007669"/>
    <property type="project" value="InterPro"/>
</dbReference>
<dbReference type="InterPro" id="IPR037208">
    <property type="entry name" value="Spo0E-like_sf"/>
</dbReference>
<organism evidence="1 2">
    <name type="scientific">Calorimonas adulescens</name>
    <dbReference type="NCBI Taxonomy" id="2606906"/>
    <lineage>
        <taxon>Bacteria</taxon>
        <taxon>Bacillati</taxon>
        <taxon>Bacillota</taxon>
        <taxon>Clostridia</taxon>
        <taxon>Thermoanaerobacterales</taxon>
        <taxon>Thermoanaerobacteraceae</taxon>
        <taxon>Calorimonas</taxon>
    </lineage>
</organism>
<proteinExistence type="predicted"/>
<evidence type="ECO:0000313" key="2">
    <source>
        <dbReference type="Proteomes" id="UP000322976"/>
    </source>
</evidence>
<accession>A0A5D8QCJ8</accession>
<protein>
    <submittedName>
        <fullName evidence="1">Aspartyl-phosphate phosphatase Spo0E family protein</fullName>
    </submittedName>
</protein>
<reference evidence="1 2" key="1">
    <citation type="submission" date="2019-08" db="EMBL/GenBank/DDBJ databases">
        <title>Calorimonas adulescens gen. nov., sp. nov., an anaerobic thermophilic bacterium from Sakhalin hot spring.</title>
        <authorList>
            <person name="Khomyakova M.A."/>
            <person name="Merkel A.Y."/>
            <person name="Novikov A."/>
            <person name="Bonch-Osmolovskaya E.A."/>
            <person name="Slobodkin A.I."/>
        </authorList>
    </citation>
    <scope>NUCLEOTIDE SEQUENCE [LARGE SCALE GENOMIC DNA]</scope>
    <source>
        <strain evidence="1 2">A05MB</strain>
    </source>
</reference>
<name>A0A5D8QCJ8_9THEO</name>
<sequence length="58" mass="7040">MEALSLEREIDSLRDELYCMIDEKEERKSERVLECSKKLDYLIVRYHKVFSQRISEGE</sequence>
<dbReference type="InterPro" id="IPR018540">
    <property type="entry name" value="Spo0E-like"/>
</dbReference>
<dbReference type="EMBL" id="VTPS01000010">
    <property type="protein sequence ID" value="TZE81824.1"/>
    <property type="molecule type" value="Genomic_DNA"/>
</dbReference>
<dbReference type="GO" id="GO:0043937">
    <property type="term" value="P:regulation of sporulation"/>
    <property type="evidence" value="ECO:0007669"/>
    <property type="project" value="InterPro"/>
</dbReference>
<dbReference type="AlphaFoldDB" id="A0A5D8QCJ8"/>
<dbReference type="Pfam" id="PF09388">
    <property type="entry name" value="SpoOE-like"/>
    <property type="match status" value="1"/>
</dbReference>
<keyword evidence="2" id="KW-1185">Reference proteome</keyword>
<dbReference type="RefSeq" id="WP_149545350.1">
    <property type="nucleotide sequence ID" value="NZ_VTPS01000010.1"/>
</dbReference>
<dbReference type="SUPFAM" id="SSF140500">
    <property type="entry name" value="BAS1536-like"/>
    <property type="match status" value="1"/>
</dbReference>
<comment type="caution">
    <text evidence="1">The sequence shown here is derived from an EMBL/GenBank/DDBJ whole genome shotgun (WGS) entry which is preliminary data.</text>
</comment>
<evidence type="ECO:0000313" key="1">
    <source>
        <dbReference type="EMBL" id="TZE81824.1"/>
    </source>
</evidence>
<dbReference type="Gene3D" id="4.10.280.10">
    <property type="entry name" value="Helix-loop-helix DNA-binding domain"/>
    <property type="match status" value="1"/>
</dbReference>